<evidence type="ECO:0000256" key="1">
    <source>
        <dbReference type="ARBA" id="ARBA00004141"/>
    </source>
</evidence>
<keyword evidence="3 7" id="KW-0812">Transmembrane</keyword>
<dbReference type="VEuPathDB" id="FungiDB:KRP22_5724"/>
<dbReference type="eggNOG" id="KOG1515">
    <property type="taxonomic scope" value="Eukaryota"/>
</dbReference>
<dbReference type="eggNOG" id="KOG1516">
    <property type="taxonomic scope" value="Eukaryota"/>
</dbReference>
<dbReference type="eggNOG" id="KOG1277">
    <property type="taxonomic scope" value="Eukaryota"/>
</dbReference>
<reference evidence="10" key="1">
    <citation type="journal article" date="2006" name="Science">
        <title>Phytophthora genome sequences uncover evolutionary origins and mechanisms of pathogenesis.</title>
        <authorList>
            <person name="Tyler B.M."/>
            <person name="Tripathy S."/>
            <person name="Zhang X."/>
            <person name="Dehal P."/>
            <person name="Jiang R.H."/>
            <person name="Aerts A."/>
            <person name="Arredondo F.D."/>
            <person name="Baxter L."/>
            <person name="Bensasson D."/>
            <person name="Beynon J.L."/>
            <person name="Chapman J."/>
            <person name="Damasceno C.M."/>
            <person name="Dorrance A.E."/>
            <person name="Dou D."/>
            <person name="Dickerman A.W."/>
            <person name="Dubchak I.L."/>
            <person name="Garbelotto M."/>
            <person name="Gijzen M."/>
            <person name="Gordon S.G."/>
            <person name="Govers F."/>
            <person name="Grunwald N.J."/>
            <person name="Huang W."/>
            <person name="Ivors K.L."/>
            <person name="Jones R.W."/>
            <person name="Kamoun S."/>
            <person name="Krampis K."/>
            <person name="Lamour K.H."/>
            <person name="Lee M.K."/>
            <person name="McDonald W.H."/>
            <person name="Medina M."/>
            <person name="Meijer H.J."/>
            <person name="Nordberg E.K."/>
            <person name="Maclean D.J."/>
            <person name="Ospina-Giraldo M.D."/>
            <person name="Morris P.F."/>
            <person name="Phuntumart V."/>
            <person name="Putnam N.H."/>
            <person name="Rash S."/>
            <person name="Rose J.K."/>
            <person name="Sakihama Y."/>
            <person name="Salamov A.A."/>
            <person name="Savidor A."/>
            <person name="Scheuring C.F."/>
            <person name="Smith B.M."/>
            <person name="Sobral B.W."/>
            <person name="Terry A."/>
            <person name="Torto-Alalibo T.A."/>
            <person name="Win J."/>
            <person name="Xu Z."/>
            <person name="Zhang H."/>
            <person name="Grigoriev I.V."/>
            <person name="Rokhsar D.S."/>
            <person name="Boore J.L."/>
        </authorList>
    </citation>
    <scope>NUCLEOTIDE SEQUENCE [LARGE SCALE GENOMIC DNA]</scope>
    <source>
        <strain evidence="10">Pr102</strain>
    </source>
</reference>
<feature type="transmembrane region" description="Helical" evidence="7">
    <location>
        <begin position="430"/>
        <end position="457"/>
    </location>
</feature>
<dbReference type="SUPFAM" id="SSF53474">
    <property type="entry name" value="alpha/beta-Hydrolases"/>
    <property type="match status" value="2"/>
</dbReference>
<accession>H3HBG8</accession>
<feature type="transmembrane region" description="Helical" evidence="7">
    <location>
        <begin position="272"/>
        <end position="293"/>
    </location>
</feature>
<feature type="transmembrane region" description="Helical" evidence="7">
    <location>
        <begin position="172"/>
        <end position="196"/>
    </location>
</feature>
<dbReference type="HOGENOM" id="CLU_003969_0_0_1"/>
<feature type="transmembrane region" description="Helical" evidence="7">
    <location>
        <begin position="469"/>
        <end position="488"/>
    </location>
</feature>
<name>H3HBG8_PHYRM</name>
<keyword evidence="4" id="KW-0732">Signal</keyword>
<feature type="transmembrane region" description="Helical" evidence="7">
    <location>
        <begin position="508"/>
        <end position="529"/>
    </location>
</feature>
<dbReference type="OMA" id="IAVMHAC"/>
<feature type="domain" description="BD-FAE-like" evidence="8">
    <location>
        <begin position="1139"/>
        <end position="1357"/>
    </location>
</feature>
<dbReference type="STRING" id="164328.H3HBG8"/>
<dbReference type="InterPro" id="IPR049492">
    <property type="entry name" value="BD-FAE-like_dom"/>
</dbReference>
<keyword evidence="6 7" id="KW-0472">Membrane</keyword>
<sequence length="1457" mass="163436">IRPYANPTETYQYYKLPYCKPKERQWDDHDLGELLTGSRKVVTDYRLYFGVDQTYAQLCRLPVTPDVMKSFKDAVDEDYEFEMYVDDIRLRGQVGYLIQEGIREGMKIVAVNMTMASSDPDLEYHYALSPENIARTPEAIFTYSVKWHNRPDLLYENRNVEKELVEPDDLELHWISVINSFILVMMLTGFLSIVMLRILKRDFSRYTDLESGDEHAIEDDSGWKLLHADVFRFPSNLSVFCALNGAGAQLFVMLSVVLVSSLLGIVKPNKRGGMMAAFIVLYALTAGVGGFHSARLYRQLGGQRWVWNILMCVLVIPGPLVAIFSFLNSVAIWNDSSAALPFGTIMIVLALFITVALPLTIIGGIAGRNSTGEFKSPCRTNKIPREIPDVPGYRSPFILIIAAGCLPFSAVYIELHHIFAAIWGHSIYKLFGILFLSFVMLMFVTAFTTISLTYIQLSSEDHHWWWRSYISGGTTGLFVLAYSVWYYTSVADMTGFFQAAFYFGYTSMIAYCFFVMLGFIGFQSSLFFVNKIYRTIKAAAMKIIKAVVQREPPPRWGYLAFADIPRENMLSVFAAMLPTELSHNLLAVNAAVIYNLHKSKRSVLSEWVGSIAAVVQCIAMLRLSKMYRDNISTKHVLRDAMHASDMPSDSVQRVGEISWKQWLAVFLPVPQSVGLSLSFPGVSKVQTVTYAHVGKNKTTELLMDVYKHRNTPSNAPIMLYIHGGAWVMSTRETPPLPCIYQIAARGWVVCVFDYQKSPKIAFPEHLIDAKRAIAYLRRNAREKFDANPDYIVVGGESAGGHLASLMALTAADKSLQPGFEEVDTSVRGCVDTYGVHDFKDRHGVYFYKDKDHIFVRFIELLVMQKKMSDADEDWEKASPVGWFREEKASDLPAVIPPFLVSHGTLDTLVPFGSSQVFFEQLQLYRQRAQQGPVGGVSDVFLQIPGAHHAFNYVMSPRAIAHGQAVVAFLDNLYAKTKDIPLQSASDLAAAQIEHLSDDDPGAVASLARLAPPVRPVMKVAKPESTPYLSSERLTRWSYLAFAVSTLYVVERAKNNKIPRENFFGMAASLLPTELSHKIAVMHACVMGILLKKKIPIFSRWSGAFAGLVQCIVAANLVKCKIRTVTYAHVGKTRTTKLLMDVYKHRDTPSNAPIFLYIHGGGWVIGDRRIPPFTCVYQLASMGWVVCVIDYRLSPGVAFPTHLIDSKRAVAYLRRSARKEFDANADFIAVGGESAGGHLASLVGLTADDMSLQPGFEDVDTSVRAVVDNYGVHDFTDRHGIYYSRDKTHGLIHYLEFLVMQKKLKGNNEDFERASPIAYLNDERTARRKAIIPPFMVTHGTHDNTVAFKDSHLFFESLRRYRQQLPQDILSYQDKQLGGVQDVFVKVPYASHMFNFLLSPRALAHGDAVCAFLDNVYQKTKDVPLGARILPSRVEEVVSAPVPQAGDRFPSSASISRL</sequence>
<evidence type="ECO:0000256" key="4">
    <source>
        <dbReference type="ARBA" id="ARBA00022729"/>
    </source>
</evidence>
<feature type="transmembrane region" description="Helical" evidence="7">
    <location>
        <begin position="397"/>
        <end position="424"/>
    </location>
</feature>
<evidence type="ECO:0000256" key="6">
    <source>
        <dbReference type="ARBA" id="ARBA00023136"/>
    </source>
</evidence>
<organism evidence="9 10">
    <name type="scientific">Phytophthora ramorum</name>
    <name type="common">Sudden oak death agent</name>
    <dbReference type="NCBI Taxonomy" id="164328"/>
    <lineage>
        <taxon>Eukaryota</taxon>
        <taxon>Sar</taxon>
        <taxon>Stramenopiles</taxon>
        <taxon>Oomycota</taxon>
        <taxon>Peronosporomycetes</taxon>
        <taxon>Peronosporales</taxon>
        <taxon>Peronosporaceae</taxon>
        <taxon>Phytophthora</taxon>
    </lineage>
</organism>
<comment type="similarity">
    <text evidence="2">Belongs to the nonaspanin (TM9SF) (TC 9.A.2) family.</text>
</comment>
<protein>
    <recommendedName>
        <fullName evidence="8">BD-FAE-like domain-containing protein</fullName>
    </recommendedName>
</protein>
<dbReference type="InterPro" id="IPR029058">
    <property type="entry name" value="AB_hydrolase_fold"/>
</dbReference>
<dbReference type="InParanoid" id="H3HBG8"/>
<dbReference type="PANTHER" id="PTHR10766">
    <property type="entry name" value="TRANSMEMBRANE 9 SUPERFAMILY PROTEIN"/>
    <property type="match status" value="1"/>
</dbReference>
<dbReference type="VEuPathDB" id="FungiDB:KRP22_5722"/>
<dbReference type="Pfam" id="PF02990">
    <property type="entry name" value="EMP70"/>
    <property type="match status" value="1"/>
</dbReference>
<dbReference type="PANTHER" id="PTHR10766:SF177">
    <property type="entry name" value="TRANSMEMBRANE 9 SUPERFAMILY MEMBER 1"/>
    <property type="match status" value="1"/>
</dbReference>
<keyword evidence="5 7" id="KW-1133">Transmembrane helix</keyword>
<dbReference type="VEuPathDB" id="FungiDB:KRP22_5723"/>
<keyword evidence="10" id="KW-1185">Reference proteome</keyword>
<feature type="transmembrane region" description="Helical" evidence="7">
    <location>
        <begin position="305"/>
        <end position="327"/>
    </location>
</feature>
<evidence type="ECO:0000313" key="10">
    <source>
        <dbReference type="Proteomes" id="UP000005238"/>
    </source>
</evidence>
<evidence type="ECO:0000313" key="9">
    <source>
        <dbReference type="EnsemblProtists" id="Phyra94134"/>
    </source>
</evidence>
<dbReference type="VEuPathDB" id="FungiDB:KRP23_6348"/>
<feature type="transmembrane region" description="Helical" evidence="7">
    <location>
        <begin position="339"/>
        <end position="366"/>
    </location>
</feature>
<proteinExistence type="inferred from homology"/>
<dbReference type="EnsemblProtists" id="Phyra94134">
    <property type="protein sequence ID" value="Phyra94134"/>
    <property type="gene ID" value="Phyra94134"/>
</dbReference>
<feature type="transmembrane region" description="Helical" evidence="7">
    <location>
        <begin position="241"/>
        <end position="266"/>
    </location>
</feature>
<evidence type="ECO:0000256" key="3">
    <source>
        <dbReference type="ARBA" id="ARBA00022692"/>
    </source>
</evidence>
<dbReference type="Gene3D" id="3.40.50.1820">
    <property type="entry name" value="alpha/beta hydrolase"/>
    <property type="match status" value="2"/>
</dbReference>
<evidence type="ECO:0000256" key="2">
    <source>
        <dbReference type="ARBA" id="ARBA00005227"/>
    </source>
</evidence>
<dbReference type="InterPro" id="IPR004240">
    <property type="entry name" value="EMP70"/>
</dbReference>
<dbReference type="Pfam" id="PF20434">
    <property type="entry name" value="BD-FAE"/>
    <property type="match status" value="2"/>
</dbReference>
<reference evidence="9" key="2">
    <citation type="submission" date="2015-06" db="UniProtKB">
        <authorList>
            <consortium name="EnsemblProtists"/>
        </authorList>
    </citation>
    <scope>IDENTIFICATION</scope>
    <source>
        <strain evidence="9">Pr102</strain>
    </source>
</reference>
<dbReference type="VEuPathDB" id="FungiDB:KRP23_6347"/>
<feature type="domain" description="BD-FAE-like" evidence="8">
    <location>
        <begin position="703"/>
        <end position="921"/>
    </location>
</feature>
<dbReference type="GO" id="GO:0016020">
    <property type="term" value="C:membrane"/>
    <property type="evidence" value="ECO:0007669"/>
    <property type="project" value="UniProtKB-SubCell"/>
</dbReference>
<evidence type="ECO:0000256" key="5">
    <source>
        <dbReference type="ARBA" id="ARBA00022989"/>
    </source>
</evidence>
<evidence type="ECO:0000259" key="8">
    <source>
        <dbReference type="Pfam" id="PF20434"/>
    </source>
</evidence>
<dbReference type="VEuPathDB" id="FungiDB:KRP23_6346"/>
<evidence type="ECO:0000256" key="7">
    <source>
        <dbReference type="SAM" id="Phobius"/>
    </source>
</evidence>
<dbReference type="EMBL" id="DS566009">
    <property type="status" value="NOT_ANNOTATED_CDS"/>
    <property type="molecule type" value="Genomic_DNA"/>
</dbReference>
<comment type="subcellular location">
    <subcellularLocation>
        <location evidence="1">Membrane</location>
        <topology evidence="1">Multi-pass membrane protein</topology>
    </subcellularLocation>
</comment>
<dbReference type="Proteomes" id="UP000005238">
    <property type="component" value="Unassembled WGS sequence"/>
</dbReference>